<keyword evidence="7" id="KW-0540">Nuclease</keyword>
<dbReference type="GO" id="GO:0005737">
    <property type="term" value="C:cytoplasm"/>
    <property type="evidence" value="ECO:0007669"/>
    <property type="project" value="UniProtKB-SubCell"/>
</dbReference>
<name>A0A2R5GTG9_9STRA</name>
<keyword evidence="11" id="KW-0694">RNA-binding</keyword>
<proteinExistence type="inferred from homology"/>
<keyword evidence="9" id="KW-0378">Hydrolase</keyword>
<dbReference type="InterPro" id="IPR006941">
    <property type="entry name" value="RNase_CAF1"/>
</dbReference>
<evidence type="ECO:0000256" key="3">
    <source>
        <dbReference type="ARBA" id="ARBA00004496"/>
    </source>
</evidence>
<dbReference type="GO" id="GO:0005634">
    <property type="term" value="C:nucleus"/>
    <property type="evidence" value="ECO:0007669"/>
    <property type="project" value="UniProtKB-SubCell"/>
</dbReference>
<evidence type="ECO:0000256" key="4">
    <source>
        <dbReference type="ARBA" id="ARBA00008372"/>
    </source>
</evidence>
<dbReference type="Proteomes" id="UP000241890">
    <property type="component" value="Unassembled WGS sequence"/>
</dbReference>
<dbReference type="FunFam" id="3.30.420.10:FF:000048">
    <property type="entry name" value="CCR4-associated factor 1, putative"/>
    <property type="match status" value="1"/>
</dbReference>
<reference evidence="16 17" key="1">
    <citation type="submission" date="2017-12" db="EMBL/GenBank/DDBJ databases">
        <title>Sequencing, de novo assembly and annotation of complete genome of a new Thraustochytrid species, strain FCC1311.</title>
        <authorList>
            <person name="Sedici K."/>
            <person name="Godart F."/>
            <person name="Aiese Cigliano R."/>
            <person name="Sanseverino W."/>
            <person name="Barakat M."/>
            <person name="Ortet P."/>
            <person name="Marechal E."/>
            <person name="Cagnac O."/>
            <person name="Amato A."/>
        </authorList>
    </citation>
    <scope>NUCLEOTIDE SEQUENCE [LARGE SCALE GENOMIC DNA]</scope>
</reference>
<keyword evidence="6" id="KW-0963">Cytoplasm</keyword>
<dbReference type="EC" id="3.1.13.4" evidence="5"/>
<dbReference type="Pfam" id="PF04857">
    <property type="entry name" value="CAF1"/>
    <property type="match status" value="2"/>
</dbReference>
<evidence type="ECO:0000256" key="6">
    <source>
        <dbReference type="ARBA" id="ARBA00022490"/>
    </source>
</evidence>
<feature type="compositionally biased region" description="Low complexity" evidence="15">
    <location>
        <begin position="150"/>
        <end position="179"/>
    </location>
</feature>
<comment type="similarity">
    <text evidence="4">Belongs to the CAF1 family.</text>
</comment>
<evidence type="ECO:0000256" key="10">
    <source>
        <dbReference type="ARBA" id="ARBA00022839"/>
    </source>
</evidence>
<evidence type="ECO:0000256" key="14">
    <source>
        <dbReference type="ARBA" id="ARBA00023242"/>
    </source>
</evidence>
<feature type="compositionally biased region" description="Low complexity" evidence="15">
    <location>
        <begin position="99"/>
        <end position="136"/>
    </location>
</feature>
<keyword evidence="12" id="KW-0805">Transcription regulation</keyword>
<keyword evidence="17" id="KW-1185">Reference proteome</keyword>
<evidence type="ECO:0000256" key="2">
    <source>
        <dbReference type="ARBA" id="ARBA00004123"/>
    </source>
</evidence>
<evidence type="ECO:0000256" key="12">
    <source>
        <dbReference type="ARBA" id="ARBA00023015"/>
    </source>
</evidence>
<comment type="catalytic activity">
    <reaction evidence="1">
        <text>Exonucleolytic cleavage of poly(A) to 5'-AMP.</text>
        <dbReference type="EC" id="3.1.13.4"/>
    </reaction>
</comment>
<dbReference type="OrthoDB" id="1164111at2759"/>
<keyword evidence="8" id="KW-0479">Metal-binding</keyword>
<comment type="subcellular location">
    <subcellularLocation>
        <location evidence="3">Cytoplasm</location>
    </subcellularLocation>
    <subcellularLocation>
        <location evidence="2">Nucleus</location>
    </subcellularLocation>
</comment>
<evidence type="ECO:0000256" key="8">
    <source>
        <dbReference type="ARBA" id="ARBA00022723"/>
    </source>
</evidence>
<keyword evidence="10" id="KW-0269">Exonuclease</keyword>
<dbReference type="EMBL" id="BEYU01000182">
    <property type="protein sequence ID" value="GBG34167.1"/>
    <property type="molecule type" value="Genomic_DNA"/>
</dbReference>
<evidence type="ECO:0000256" key="9">
    <source>
        <dbReference type="ARBA" id="ARBA00022801"/>
    </source>
</evidence>
<dbReference type="PANTHER" id="PTHR10797">
    <property type="entry name" value="CCR4-NOT TRANSCRIPTION COMPLEX SUBUNIT"/>
    <property type="match status" value="1"/>
</dbReference>
<feature type="region of interest" description="Disordered" evidence="15">
    <location>
        <begin position="65"/>
        <end position="197"/>
    </location>
</feature>
<sequence>MHRNQPNGLGSSGDYGSGGGGGYMGGLGGLGMDAGNSYSGAGDSGGYQNAGGGGGGYLGGHNGYQQMPGLGGSDSRYGPDGGLGSGGGGMLNQMHLQRASSYGAQQHYQQQQPQQQHMQHQAQQQSMLQQHQSAPQSRHHFQPQTPPLAPQQQQQMQHMQPQHQHQHQAPHLQGPTASPALPPPPGARPGLEDPEMSKLIKTRGHVYDYKGRKVEIRDVWCDNLDQEMAVIREVVQKYNYVAMDTEFPGVVARPIGSFESSEDFQYQTLRCNVDLLRLIQLGIALADDDGNFAEGCPCWQFHFKFSLTDDMYAQDSIDLLVRSGIDFDLHEKMGIDVQDFGEQLMSSGLVLLKEVKWITFHGGFDVAYLLKLLTCAPLPDREAEFFNLLHLYFPSMFDIKAIMTKLESAPFKSGLSKLAEDLGAERVGPMHQAGSDSLLTASVFFALRRRFFNDAFDEGDYVGIMHGLGKGRV</sequence>
<accession>A0A2R5GTG9</accession>
<dbReference type="GO" id="GO:0046872">
    <property type="term" value="F:metal ion binding"/>
    <property type="evidence" value="ECO:0007669"/>
    <property type="project" value="UniProtKB-KW"/>
</dbReference>
<dbReference type="SUPFAM" id="SSF53098">
    <property type="entry name" value="Ribonuclease H-like"/>
    <property type="match status" value="1"/>
</dbReference>
<dbReference type="InParanoid" id="A0A2R5GTG9"/>
<feature type="compositionally biased region" description="Gly residues" evidence="15">
    <location>
        <begin position="79"/>
        <end position="90"/>
    </location>
</feature>
<dbReference type="Gene3D" id="3.30.420.10">
    <property type="entry name" value="Ribonuclease H-like superfamily/Ribonuclease H"/>
    <property type="match status" value="1"/>
</dbReference>
<evidence type="ECO:0000256" key="1">
    <source>
        <dbReference type="ARBA" id="ARBA00001663"/>
    </source>
</evidence>
<evidence type="ECO:0000313" key="17">
    <source>
        <dbReference type="Proteomes" id="UP000241890"/>
    </source>
</evidence>
<dbReference type="AlphaFoldDB" id="A0A2R5GTG9"/>
<protein>
    <recommendedName>
        <fullName evidence="5">poly(A)-specific ribonuclease</fullName>
        <ecNumber evidence="5">3.1.13.4</ecNumber>
    </recommendedName>
</protein>
<organism evidence="16 17">
    <name type="scientific">Hondaea fermentalgiana</name>
    <dbReference type="NCBI Taxonomy" id="2315210"/>
    <lineage>
        <taxon>Eukaryota</taxon>
        <taxon>Sar</taxon>
        <taxon>Stramenopiles</taxon>
        <taxon>Bigyra</taxon>
        <taxon>Labyrinthulomycetes</taxon>
        <taxon>Thraustochytrida</taxon>
        <taxon>Thraustochytriidae</taxon>
        <taxon>Hondaea</taxon>
    </lineage>
</organism>
<dbReference type="GO" id="GO:0004535">
    <property type="term" value="F:poly(A)-specific ribonuclease activity"/>
    <property type="evidence" value="ECO:0007669"/>
    <property type="project" value="UniProtKB-EC"/>
</dbReference>
<dbReference type="InterPro" id="IPR039637">
    <property type="entry name" value="CNOT7/CNOT8/Pop2"/>
</dbReference>
<evidence type="ECO:0000256" key="7">
    <source>
        <dbReference type="ARBA" id="ARBA00022722"/>
    </source>
</evidence>
<evidence type="ECO:0000256" key="13">
    <source>
        <dbReference type="ARBA" id="ARBA00023163"/>
    </source>
</evidence>
<gene>
    <name evidence="16" type="ORF">FCC1311_103912</name>
</gene>
<evidence type="ECO:0000256" key="11">
    <source>
        <dbReference type="ARBA" id="ARBA00022884"/>
    </source>
</evidence>
<keyword evidence="14" id="KW-0539">Nucleus</keyword>
<dbReference type="GO" id="GO:0030014">
    <property type="term" value="C:CCR4-NOT complex"/>
    <property type="evidence" value="ECO:0007669"/>
    <property type="project" value="InterPro"/>
</dbReference>
<evidence type="ECO:0000313" key="16">
    <source>
        <dbReference type="EMBL" id="GBG34167.1"/>
    </source>
</evidence>
<keyword evidence="13" id="KW-0804">Transcription</keyword>
<comment type="caution">
    <text evidence="16">The sequence shown here is derived from an EMBL/GenBank/DDBJ whole genome shotgun (WGS) entry which is preliminary data.</text>
</comment>
<dbReference type="InterPro" id="IPR012337">
    <property type="entry name" value="RNaseH-like_sf"/>
</dbReference>
<evidence type="ECO:0000256" key="15">
    <source>
        <dbReference type="SAM" id="MobiDB-lite"/>
    </source>
</evidence>
<dbReference type="InterPro" id="IPR036397">
    <property type="entry name" value="RNaseH_sf"/>
</dbReference>
<evidence type="ECO:0000256" key="5">
    <source>
        <dbReference type="ARBA" id="ARBA00012161"/>
    </source>
</evidence>
<dbReference type="GO" id="GO:0003723">
    <property type="term" value="F:RNA binding"/>
    <property type="evidence" value="ECO:0007669"/>
    <property type="project" value="UniProtKB-KW"/>
</dbReference>